<organism evidence="1">
    <name type="scientific">marine sediment metagenome</name>
    <dbReference type="NCBI Taxonomy" id="412755"/>
    <lineage>
        <taxon>unclassified sequences</taxon>
        <taxon>metagenomes</taxon>
        <taxon>ecological metagenomes</taxon>
    </lineage>
</organism>
<comment type="caution">
    <text evidence="1">The sequence shown here is derived from an EMBL/GenBank/DDBJ whole genome shotgun (WGS) entry which is preliminary data.</text>
</comment>
<gene>
    <name evidence="1" type="ORF">S03H2_69893</name>
</gene>
<accession>X1M392</accession>
<name>X1M392_9ZZZZ</name>
<dbReference type="EMBL" id="BARU01046288">
    <property type="protein sequence ID" value="GAI00864.1"/>
    <property type="molecule type" value="Genomic_DNA"/>
</dbReference>
<protein>
    <submittedName>
        <fullName evidence="1">Uncharacterized protein</fullName>
    </submittedName>
</protein>
<evidence type="ECO:0000313" key="1">
    <source>
        <dbReference type="EMBL" id="GAI00864.1"/>
    </source>
</evidence>
<dbReference type="AlphaFoldDB" id="X1M392"/>
<feature type="non-terminal residue" evidence="1">
    <location>
        <position position="1"/>
    </location>
</feature>
<proteinExistence type="predicted"/>
<sequence>HVLGYKENIRIEARTYVGAMVTYMNWLDTQENVDFDAYMWDQVDQYTFNPKNWDSVEDMVEEFSENTSIFEQVTDEPTLISFPGPQIDLIKPIRR</sequence>
<reference evidence="1" key="1">
    <citation type="journal article" date="2014" name="Front. Microbiol.">
        <title>High frequency of phylogenetically diverse reductive dehalogenase-homologous genes in deep subseafloor sedimentary metagenomes.</title>
        <authorList>
            <person name="Kawai M."/>
            <person name="Futagami T."/>
            <person name="Toyoda A."/>
            <person name="Takaki Y."/>
            <person name="Nishi S."/>
            <person name="Hori S."/>
            <person name="Arai W."/>
            <person name="Tsubouchi T."/>
            <person name="Morono Y."/>
            <person name="Uchiyama I."/>
            <person name="Ito T."/>
            <person name="Fujiyama A."/>
            <person name="Inagaki F."/>
            <person name="Takami H."/>
        </authorList>
    </citation>
    <scope>NUCLEOTIDE SEQUENCE</scope>
    <source>
        <strain evidence="1">Expedition CK06-06</strain>
    </source>
</reference>